<protein>
    <submittedName>
        <fullName evidence="3">Glycosyltransferase</fullName>
    </submittedName>
</protein>
<reference evidence="3" key="1">
    <citation type="journal article" date="2023" name="Science">
        <title>Elucidation of the pathway for biosynthesis of saponin adjuvants from the soapbark tree.</title>
        <authorList>
            <person name="Reed J."/>
            <person name="Orme A."/>
            <person name="El-Demerdash A."/>
            <person name="Owen C."/>
            <person name="Martin L.B.B."/>
            <person name="Misra R.C."/>
            <person name="Kikuchi S."/>
            <person name="Rejzek M."/>
            <person name="Martin A.C."/>
            <person name="Harkess A."/>
            <person name="Leebens-Mack J."/>
            <person name="Louveau T."/>
            <person name="Stephenson M.J."/>
            <person name="Osbourn A."/>
        </authorList>
    </citation>
    <scope>NUCLEOTIDE SEQUENCE</scope>
    <source>
        <strain evidence="3">S10</strain>
    </source>
</reference>
<dbReference type="PANTHER" id="PTHR11926:SF774">
    <property type="entry name" value="UDP-GLYCOSYLTRANSFERASE 85A1-RELATED"/>
    <property type="match status" value="1"/>
</dbReference>
<evidence type="ECO:0000313" key="4">
    <source>
        <dbReference type="Proteomes" id="UP001163823"/>
    </source>
</evidence>
<dbReference type="CDD" id="cd03784">
    <property type="entry name" value="GT1_Gtf-like"/>
    <property type="match status" value="1"/>
</dbReference>
<dbReference type="Proteomes" id="UP001163823">
    <property type="component" value="Chromosome 13"/>
</dbReference>
<dbReference type="InterPro" id="IPR002213">
    <property type="entry name" value="UDP_glucos_trans"/>
</dbReference>
<dbReference type="SUPFAM" id="SSF53756">
    <property type="entry name" value="UDP-Glycosyltransferase/glycogen phosphorylase"/>
    <property type="match status" value="1"/>
</dbReference>
<comment type="caution">
    <text evidence="3">The sequence shown here is derived from an EMBL/GenBank/DDBJ whole genome shotgun (WGS) entry which is preliminary data.</text>
</comment>
<accession>A0AAD7KVM5</accession>
<dbReference type="GO" id="GO:0080043">
    <property type="term" value="F:quercetin 3-O-glucosyltransferase activity"/>
    <property type="evidence" value="ECO:0007669"/>
    <property type="project" value="TreeGrafter"/>
</dbReference>
<sequence>MTKKQAEMGFNTKFVKPLAVSIPFPLQGHINPMLQVAKILHSKGFHITFVNTEFNHKHGLPPTDVDDTQEVPSICDSTNKNCLVPFLNLIAELNQSASSVLNPPVSCISSDGGMTFSVKAAEEFGIPVVLFWAMSACWLLGISRYHSLIYKGLASLKDENDYLEEDWVPGMKSLRLRELTSVLHVTDPNDPLIEFLMSEVGRASKASAIILNTFDELECNVLNNLSSVFPSTYTMGPLHMLVDQIPQNNLASVGANLMIEDTRCLQWLQSKEPRSVLPDLFDGDSGILLSEFVNETKNRGLIASWCPQEQVLSHPSIVGYLTNCGWNSTMENLSCGVPKVCWPFFADNQVACKRACSEWGIGFEIDTNVKRGDVRNLVNELVEGEKGKEKAGDATGPNGSSYMNWDELINEEQLK</sequence>
<dbReference type="AlphaFoldDB" id="A0AAD7KVM5"/>
<evidence type="ECO:0000256" key="2">
    <source>
        <dbReference type="ARBA" id="ARBA00022679"/>
    </source>
</evidence>
<comment type="similarity">
    <text evidence="1">Belongs to the UDP-glycosyltransferase family.</text>
</comment>
<dbReference type="EMBL" id="JARAOO010000013">
    <property type="protein sequence ID" value="KAJ7946732.1"/>
    <property type="molecule type" value="Genomic_DNA"/>
</dbReference>
<gene>
    <name evidence="3" type="ORF">O6P43_031621</name>
</gene>
<dbReference type="KEGG" id="qsa:O6P43_031621"/>
<dbReference type="PANTHER" id="PTHR11926">
    <property type="entry name" value="GLUCOSYL/GLUCURONOSYL TRANSFERASES"/>
    <property type="match status" value="1"/>
</dbReference>
<organism evidence="3 4">
    <name type="scientific">Quillaja saponaria</name>
    <name type="common">Soap bark tree</name>
    <dbReference type="NCBI Taxonomy" id="32244"/>
    <lineage>
        <taxon>Eukaryota</taxon>
        <taxon>Viridiplantae</taxon>
        <taxon>Streptophyta</taxon>
        <taxon>Embryophyta</taxon>
        <taxon>Tracheophyta</taxon>
        <taxon>Spermatophyta</taxon>
        <taxon>Magnoliopsida</taxon>
        <taxon>eudicotyledons</taxon>
        <taxon>Gunneridae</taxon>
        <taxon>Pentapetalae</taxon>
        <taxon>rosids</taxon>
        <taxon>fabids</taxon>
        <taxon>Fabales</taxon>
        <taxon>Quillajaceae</taxon>
        <taxon>Quillaja</taxon>
    </lineage>
</organism>
<name>A0AAD7KVM5_QUISA</name>
<keyword evidence="2" id="KW-0808">Transferase</keyword>
<evidence type="ECO:0000313" key="3">
    <source>
        <dbReference type="EMBL" id="KAJ7946732.1"/>
    </source>
</evidence>
<dbReference type="GO" id="GO:0080044">
    <property type="term" value="F:quercetin 7-O-glucosyltransferase activity"/>
    <property type="evidence" value="ECO:0007669"/>
    <property type="project" value="TreeGrafter"/>
</dbReference>
<dbReference type="Pfam" id="PF00201">
    <property type="entry name" value="UDPGT"/>
    <property type="match status" value="1"/>
</dbReference>
<keyword evidence="4" id="KW-1185">Reference proteome</keyword>
<proteinExistence type="inferred from homology"/>
<evidence type="ECO:0000256" key="1">
    <source>
        <dbReference type="ARBA" id="ARBA00009995"/>
    </source>
</evidence>
<dbReference type="Gene3D" id="3.40.50.2000">
    <property type="entry name" value="Glycogen Phosphorylase B"/>
    <property type="match status" value="3"/>
</dbReference>